<protein>
    <recommendedName>
        <fullName evidence="4">YrhK domain-containing protein</fullName>
    </recommendedName>
</protein>
<sequence length="87" mass="10042">MAVKREGVAFMEPSKQDERLVMKINDYRSFSNIFLLIAAFMSIGWFIPEQAKQMGTIFGLSLWFGLIGASVFCLLLSLKWTREWENS</sequence>
<gene>
    <name evidence="2" type="ORF">EPH95_18165</name>
</gene>
<proteinExistence type="predicted"/>
<keyword evidence="1" id="KW-1133">Transmembrane helix</keyword>
<keyword evidence="1" id="KW-0812">Transmembrane</keyword>
<evidence type="ECO:0000313" key="3">
    <source>
        <dbReference type="Proteomes" id="UP000319756"/>
    </source>
</evidence>
<feature type="transmembrane region" description="Helical" evidence="1">
    <location>
        <begin position="54"/>
        <end position="78"/>
    </location>
</feature>
<evidence type="ECO:0000256" key="1">
    <source>
        <dbReference type="SAM" id="Phobius"/>
    </source>
</evidence>
<feature type="transmembrane region" description="Helical" evidence="1">
    <location>
        <begin position="29"/>
        <end position="48"/>
    </location>
</feature>
<dbReference type="KEGG" id="sale:EPH95_18165"/>
<evidence type="ECO:0000313" key="2">
    <source>
        <dbReference type="EMBL" id="QDI92856.1"/>
    </source>
</evidence>
<name>A0A514LLZ4_9BACI</name>
<accession>A0A514LLZ4</accession>
<dbReference type="EMBL" id="CP035485">
    <property type="protein sequence ID" value="QDI92856.1"/>
    <property type="molecule type" value="Genomic_DNA"/>
</dbReference>
<keyword evidence="3" id="KW-1185">Reference proteome</keyword>
<keyword evidence="1" id="KW-0472">Membrane</keyword>
<dbReference type="AlphaFoldDB" id="A0A514LLZ4"/>
<dbReference type="Proteomes" id="UP000319756">
    <property type="component" value="Chromosome"/>
</dbReference>
<organism evidence="2 3">
    <name type="scientific">Salicibibacter halophilus</name>
    <dbReference type="NCBI Taxonomy" id="2502791"/>
    <lineage>
        <taxon>Bacteria</taxon>
        <taxon>Bacillati</taxon>
        <taxon>Bacillota</taxon>
        <taxon>Bacilli</taxon>
        <taxon>Bacillales</taxon>
        <taxon>Bacillaceae</taxon>
        <taxon>Salicibibacter</taxon>
    </lineage>
</organism>
<dbReference type="InterPro" id="IPR025418">
    <property type="entry name" value="YrhC-like"/>
</dbReference>
<evidence type="ECO:0008006" key="4">
    <source>
        <dbReference type="Google" id="ProtNLM"/>
    </source>
</evidence>
<reference evidence="3" key="1">
    <citation type="submission" date="2019-01" db="EMBL/GenBank/DDBJ databases">
        <title>Genomic analysis of Salicibibacter sp. NKC3-5.</title>
        <authorList>
            <person name="Oh Y.J."/>
        </authorList>
    </citation>
    <scope>NUCLEOTIDE SEQUENCE [LARGE SCALE GENOMIC DNA]</scope>
    <source>
        <strain evidence="3">NKC3-5</strain>
    </source>
</reference>
<dbReference type="Pfam" id="PF14143">
    <property type="entry name" value="YrhC"/>
    <property type="match status" value="1"/>
</dbReference>